<evidence type="ECO:0000256" key="1">
    <source>
        <dbReference type="ARBA" id="ARBA00022679"/>
    </source>
</evidence>
<proteinExistence type="predicted"/>
<name>A0A7Z3GP35_9PSED</name>
<dbReference type="Proteomes" id="UP000502549">
    <property type="component" value="Chromosome"/>
</dbReference>
<dbReference type="Pfam" id="PF13439">
    <property type="entry name" value="Glyco_transf_4"/>
    <property type="match status" value="1"/>
</dbReference>
<dbReference type="PANTHER" id="PTHR46401">
    <property type="entry name" value="GLYCOSYLTRANSFERASE WBBK-RELATED"/>
    <property type="match status" value="1"/>
</dbReference>
<feature type="domain" description="Glycosyltransferase subfamily 4-like N-terminal" evidence="3">
    <location>
        <begin position="16"/>
        <end position="174"/>
    </location>
</feature>
<keyword evidence="5" id="KW-1185">Reference proteome</keyword>
<gene>
    <name evidence="4" type="ORF">G4G71_02250</name>
</gene>
<dbReference type="InterPro" id="IPR001296">
    <property type="entry name" value="Glyco_trans_1"/>
</dbReference>
<organism evidence="4 5">
    <name type="scientific">Pseudomonas multiresinivorans</name>
    <dbReference type="NCBI Taxonomy" id="95301"/>
    <lineage>
        <taxon>Bacteria</taxon>
        <taxon>Pseudomonadati</taxon>
        <taxon>Pseudomonadota</taxon>
        <taxon>Gammaproteobacteria</taxon>
        <taxon>Pseudomonadales</taxon>
        <taxon>Pseudomonadaceae</taxon>
        <taxon>Pseudomonas</taxon>
    </lineage>
</organism>
<dbReference type="Pfam" id="PF00534">
    <property type="entry name" value="Glycos_transf_1"/>
    <property type="match status" value="1"/>
</dbReference>
<dbReference type="SUPFAM" id="SSF53756">
    <property type="entry name" value="UDP-Glycosyltransferase/glycogen phosphorylase"/>
    <property type="match status" value="1"/>
</dbReference>
<accession>A0A7Z3GP35</accession>
<reference evidence="4 5" key="1">
    <citation type="submission" date="2020-02" db="EMBL/GenBank/DDBJ databases">
        <title>Complete genome sequence of Pseudomonas multiresinivorans ORNL1.</title>
        <authorList>
            <person name="Podar M."/>
        </authorList>
    </citation>
    <scope>NUCLEOTIDE SEQUENCE [LARGE SCALE GENOMIC DNA]</scope>
    <source>
        <strain evidence="5">populi</strain>
    </source>
</reference>
<keyword evidence="1 4" id="KW-0808">Transferase</keyword>
<dbReference type="RefSeq" id="WP_169935237.1">
    <property type="nucleotide sequence ID" value="NZ_CP048833.1"/>
</dbReference>
<dbReference type="PANTHER" id="PTHR46401:SF2">
    <property type="entry name" value="GLYCOSYLTRANSFERASE WBBK-RELATED"/>
    <property type="match status" value="1"/>
</dbReference>
<evidence type="ECO:0000313" key="5">
    <source>
        <dbReference type="Proteomes" id="UP000502549"/>
    </source>
</evidence>
<dbReference type="GO" id="GO:0009103">
    <property type="term" value="P:lipopolysaccharide biosynthetic process"/>
    <property type="evidence" value="ECO:0007669"/>
    <property type="project" value="TreeGrafter"/>
</dbReference>
<dbReference type="AlphaFoldDB" id="A0A7Z3GP35"/>
<dbReference type="GO" id="GO:0016757">
    <property type="term" value="F:glycosyltransferase activity"/>
    <property type="evidence" value="ECO:0007669"/>
    <property type="project" value="InterPro"/>
</dbReference>
<feature type="domain" description="Glycosyl transferase family 1" evidence="2">
    <location>
        <begin position="200"/>
        <end position="348"/>
    </location>
</feature>
<dbReference type="CDD" id="cd03809">
    <property type="entry name" value="GT4_MtfB-like"/>
    <property type="match status" value="1"/>
</dbReference>
<evidence type="ECO:0000313" key="4">
    <source>
        <dbReference type="EMBL" id="QJP06755.1"/>
    </source>
</evidence>
<dbReference type="KEGG" id="pmui:G4G71_02250"/>
<sequence length="377" mass="41655">MHVALNARILQAPKTGIGQYVSALTQALQDQAEVSLQLFLGRQWAVDLPPASLPGYSRRTALAKRVPGAYRIRRWLEQGSFDRGLRQRSIDLYHEPTLWPLEFDGPMVMTLHDLTHVHYPQTQPADRLAEIERHVGRGVERAQCVLTDSEYVAGEIRRHFALPDERVVVAPLGYAPRFRPRSNPDLAPALAAFGLSAGQYLICVGTLEPRKNLQLALRAHALLPESLRARLPLVIVGMPGWRSEGLDETLDVAVKGGWAKVLGYQSDDVLAELLAGARALLFPSLYEGFGLPVLEAMASGVPVLLTRTSSLPEVAGEAGIYVDAHDPQEMCSALQELEENSSLRQRCRVLGLERARDFSWQRCARITSDAYRMAVGG</sequence>
<evidence type="ECO:0000259" key="2">
    <source>
        <dbReference type="Pfam" id="PF00534"/>
    </source>
</evidence>
<dbReference type="InterPro" id="IPR028098">
    <property type="entry name" value="Glyco_trans_4-like_N"/>
</dbReference>
<dbReference type="FunFam" id="3.40.50.2000:FF:000119">
    <property type="entry name" value="Glycosyl transferase group 1"/>
    <property type="match status" value="1"/>
</dbReference>
<dbReference type="Gene3D" id="3.40.50.2000">
    <property type="entry name" value="Glycogen Phosphorylase B"/>
    <property type="match status" value="2"/>
</dbReference>
<protein>
    <submittedName>
        <fullName evidence="4">Glycosyltransferase family 4 protein</fullName>
    </submittedName>
</protein>
<dbReference type="EMBL" id="CP048833">
    <property type="protein sequence ID" value="QJP06755.1"/>
    <property type="molecule type" value="Genomic_DNA"/>
</dbReference>
<evidence type="ECO:0000259" key="3">
    <source>
        <dbReference type="Pfam" id="PF13439"/>
    </source>
</evidence>